<proteinExistence type="predicted"/>
<evidence type="ECO:0000313" key="1">
    <source>
        <dbReference type="EMBL" id="AEP09369.1"/>
    </source>
</evidence>
<organism evidence="1 2">
    <name type="scientific">Micavibrio aeruginosavorus (strain ARL-13)</name>
    <dbReference type="NCBI Taxonomy" id="856793"/>
    <lineage>
        <taxon>Bacteria</taxon>
        <taxon>Pseudomonadati</taxon>
        <taxon>Bdellovibrionota</taxon>
        <taxon>Bdellovibrionia</taxon>
        <taxon>Bdellovibrionales</taxon>
        <taxon>Pseudobdellovibrionaceae</taxon>
        <taxon>Micavibrio</taxon>
    </lineage>
</organism>
<gene>
    <name evidence="1" type="ordered locus">MICA_1039</name>
</gene>
<accession>G2KN36</accession>
<dbReference type="HOGENOM" id="CLU_2618006_0_0_5"/>
<dbReference type="EMBL" id="CP002382">
    <property type="protein sequence ID" value="AEP09369.1"/>
    <property type="molecule type" value="Genomic_DNA"/>
</dbReference>
<keyword evidence="2" id="KW-1185">Reference proteome</keyword>
<reference evidence="1 2" key="1">
    <citation type="journal article" date="2011" name="BMC Genomics">
        <title>Genomic insights into an obligate epibiotic bacterial predator: Micavibrio aeruginosavorus ARL-13.</title>
        <authorList>
            <person name="Wang Z."/>
            <person name="Kadouri D."/>
            <person name="Wu M."/>
        </authorList>
    </citation>
    <scope>NUCLEOTIDE SEQUENCE [LARGE SCALE GENOMIC DNA]</scope>
    <source>
        <strain evidence="1 2">ARL-13</strain>
    </source>
</reference>
<name>G2KN36_MICAA</name>
<evidence type="ECO:0000313" key="2">
    <source>
        <dbReference type="Proteomes" id="UP000009286"/>
    </source>
</evidence>
<protein>
    <submittedName>
        <fullName evidence="1">Uncharacterized protein</fullName>
    </submittedName>
</protein>
<dbReference type="Proteomes" id="UP000009286">
    <property type="component" value="Chromosome"/>
</dbReference>
<sequence>MKFKRELMIWGDQKIIKTLESYERLCFENSGDIKKQILTIDKILREIRKDLGHRDNQLKDGDLVLMFIKAEDKDKLFN</sequence>
<dbReference type="AlphaFoldDB" id="G2KN36"/>
<dbReference type="KEGG" id="mai:MICA_1039"/>